<dbReference type="GO" id="GO:0000701">
    <property type="term" value="F:purine-specific mismatch base pair DNA N-glycosylase activity"/>
    <property type="evidence" value="ECO:0007669"/>
    <property type="project" value="UniProtKB-EC"/>
</dbReference>
<dbReference type="SMART" id="SM00525">
    <property type="entry name" value="FES"/>
    <property type="match status" value="1"/>
</dbReference>
<comment type="catalytic activity">
    <reaction evidence="1 14">
        <text>Hydrolyzes free adenine bases from 7,8-dihydro-8-oxoguanine:adenine mismatched double-stranded DNA, leaving an apurinic site.</text>
        <dbReference type="EC" id="3.2.2.31"/>
    </reaction>
</comment>
<keyword evidence="12" id="KW-0234">DNA repair</keyword>
<dbReference type="Pfam" id="PF00730">
    <property type="entry name" value="HhH-GPD"/>
    <property type="match status" value="1"/>
</dbReference>
<evidence type="ECO:0000256" key="7">
    <source>
        <dbReference type="ARBA" id="ARBA00022723"/>
    </source>
</evidence>
<organism evidence="16 17">
    <name type="scientific">Aedoeadaptatus ivorii</name>
    <dbReference type="NCBI Taxonomy" id="54006"/>
    <lineage>
        <taxon>Bacteria</taxon>
        <taxon>Bacillati</taxon>
        <taxon>Bacillota</taxon>
        <taxon>Tissierellia</taxon>
        <taxon>Tissierellales</taxon>
        <taxon>Peptoniphilaceae</taxon>
        <taxon>Aedoeadaptatus</taxon>
    </lineage>
</organism>
<evidence type="ECO:0000256" key="11">
    <source>
        <dbReference type="ARBA" id="ARBA00023014"/>
    </source>
</evidence>
<proteinExistence type="inferred from homology"/>
<dbReference type="SUPFAM" id="SSF48150">
    <property type="entry name" value="DNA-glycosylase"/>
    <property type="match status" value="1"/>
</dbReference>
<dbReference type="GO" id="GO:0006298">
    <property type="term" value="P:mismatch repair"/>
    <property type="evidence" value="ECO:0007669"/>
    <property type="project" value="TreeGrafter"/>
</dbReference>
<dbReference type="CDD" id="cd03431">
    <property type="entry name" value="NUDIX_DNA_Glycosylase_C-MutY"/>
    <property type="match status" value="1"/>
</dbReference>
<dbReference type="Pfam" id="PF14815">
    <property type="entry name" value="NUDIX_4"/>
    <property type="match status" value="1"/>
</dbReference>
<dbReference type="NCBIfam" id="TIGR01084">
    <property type="entry name" value="mutY"/>
    <property type="match status" value="1"/>
</dbReference>
<accession>A0A448V3K7</accession>
<gene>
    <name evidence="16" type="primary">mutY</name>
    <name evidence="16" type="ORF">NCTC13079_01579</name>
</gene>
<evidence type="ECO:0000256" key="1">
    <source>
        <dbReference type="ARBA" id="ARBA00000843"/>
    </source>
</evidence>
<dbReference type="KEGG" id="piv:NCTC13079_01579"/>
<keyword evidence="10 14" id="KW-0408">Iron</keyword>
<dbReference type="InterPro" id="IPR044298">
    <property type="entry name" value="MIG/MutY"/>
</dbReference>
<dbReference type="InterPro" id="IPR003651">
    <property type="entry name" value="Endonuclease3_FeS-loop_motif"/>
</dbReference>
<evidence type="ECO:0000256" key="6">
    <source>
        <dbReference type="ARBA" id="ARBA00022485"/>
    </source>
</evidence>
<evidence type="ECO:0000256" key="4">
    <source>
        <dbReference type="ARBA" id="ARBA00012045"/>
    </source>
</evidence>
<evidence type="ECO:0000313" key="17">
    <source>
        <dbReference type="Proteomes" id="UP000269544"/>
    </source>
</evidence>
<dbReference type="PROSITE" id="PS00764">
    <property type="entry name" value="ENDONUCLEASE_III_1"/>
    <property type="match status" value="1"/>
</dbReference>
<keyword evidence="11" id="KW-0411">Iron-sulfur</keyword>
<dbReference type="EC" id="3.2.2.31" evidence="4 14"/>
<dbReference type="GO" id="GO:0006284">
    <property type="term" value="P:base-excision repair"/>
    <property type="evidence" value="ECO:0007669"/>
    <property type="project" value="UniProtKB-UniRule"/>
</dbReference>
<dbReference type="InterPro" id="IPR004035">
    <property type="entry name" value="Endouclease-III_FeS-bd_BS"/>
</dbReference>
<evidence type="ECO:0000259" key="15">
    <source>
        <dbReference type="SMART" id="SM00478"/>
    </source>
</evidence>
<keyword evidence="9 16" id="KW-0378">Hydrolase</keyword>
<dbReference type="GO" id="GO:0046872">
    <property type="term" value="F:metal ion binding"/>
    <property type="evidence" value="ECO:0007669"/>
    <property type="project" value="UniProtKB-UniRule"/>
</dbReference>
<evidence type="ECO:0000256" key="5">
    <source>
        <dbReference type="ARBA" id="ARBA00022023"/>
    </source>
</evidence>
<evidence type="ECO:0000256" key="8">
    <source>
        <dbReference type="ARBA" id="ARBA00022763"/>
    </source>
</evidence>
<evidence type="ECO:0000256" key="3">
    <source>
        <dbReference type="ARBA" id="ARBA00008343"/>
    </source>
</evidence>
<evidence type="ECO:0000256" key="10">
    <source>
        <dbReference type="ARBA" id="ARBA00023004"/>
    </source>
</evidence>
<dbReference type="InterPro" id="IPR023170">
    <property type="entry name" value="HhH_base_excis_C"/>
</dbReference>
<dbReference type="GO" id="GO:0035485">
    <property type="term" value="F:adenine/guanine mispair binding"/>
    <property type="evidence" value="ECO:0007669"/>
    <property type="project" value="TreeGrafter"/>
</dbReference>
<comment type="cofactor">
    <cofactor evidence="14">
        <name>[4Fe-4S] cluster</name>
        <dbReference type="ChEBI" id="CHEBI:49883"/>
    </cofactor>
    <text evidence="14">Binds 1 [4Fe-4S] cluster.</text>
</comment>
<dbReference type="AlphaFoldDB" id="A0A448V3K7"/>
<dbReference type="Gene3D" id="1.10.340.30">
    <property type="entry name" value="Hypothetical protein, domain 2"/>
    <property type="match status" value="1"/>
</dbReference>
<evidence type="ECO:0000256" key="14">
    <source>
        <dbReference type="RuleBase" id="RU365096"/>
    </source>
</evidence>
<dbReference type="SUPFAM" id="SSF55811">
    <property type="entry name" value="Nudix"/>
    <property type="match status" value="1"/>
</dbReference>
<sequence length="342" mass="38742">MSVSEKILQWYNPHKRGLPWRNTRDPYKIWVSEIMLQQTRAAAAVPYYERFIERYPTVEALAESDEDELLKLWQGLGYYSRAKNLRKAAMRVAKEGMPKDAKTLETLPGIGAYTAGAVASIAYGEPVAAIDGNLLRIFSRLYAVEARIDETAGKKEIAALAAAEIPETAPGDFNQALMDLGSEICTPKRPRCLACPLHADCIAFREGRQEEFPHKKPKKGKTREQYLALAIRHNGAYLVEKRTEGLLSSLWGFPLLPGRWKKEDVEKYLAERAIVAKEIRFGTRYEHVFTHKIWEITVVVATAEAVFTEAEEHTWADVDALREKYAIPSAFRPVLEEIYGLD</sequence>
<name>A0A448V3K7_9FIRM</name>
<evidence type="ECO:0000256" key="2">
    <source>
        <dbReference type="ARBA" id="ARBA00002933"/>
    </source>
</evidence>
<dbReference type="FunFam" id="1.10.340.30:FF:000002">
    <property type="entry name" value="Adenine DNA glycosylase"/>
    <property type="match status" value="1"/>
</dbReference>
<reference evidence="16 17" key="1">
    <citation type="submission" date="2018-12" db="EMBL/GenBank/DDBJ databases">
        <authorList>
            <consortium name="Pathogen Informatics"/>
        </authorList>
    </citation>
    <scope>NUCLEOTIDE SEQUENCE [LARGE SCALE GENOMIC DNA]</scope>
    <source>
        <strain evidence="16 17">NCTC13079</strain>
    </source>
</reference>
<keyword evidence="7" id="KW-0479">Metal-binding</keyword>
<evidence type="ECO:0000313" key="16">
    <source>
        <dbReference type="EMBL" id="VEJ36373.1"/>
    </source>
</evidence>
<dbReference type="GO" id="GO:0032357">
    <property type="term" value="F:oxidized purine DNA binding"/>
    <property type="evidence" value="ECO:0007669"/>
    <property type="project" value="TreeGrafter"/>
</dbReference>
<dbReference type="Gene3D" id="1.10.1670.10">
    <property type="entry name" value="Helix-hairpin-Helix base-excision DNA repair enzymes (C-terminal)"/>
    <property type="match status" value="1"/>
</dbReference>
<keyword evidence="6" id="KW-0004">4Fe-4S</keyword>
<comment type="similarity">
    <text evidence="3 14">Belongs to the Nth/MutY family.</text>
</comment>
<dbReference type="OrthoDB" id="9802365at2"/>
<protein>
    <recommendedName>
        <fullName evidence="5 14">Adenine DNA glycosylase</fullName>
        <ecNumber evidence="4 14">3.2.2.31</ecNumber>
    </recommendedName>
</protein>
<dbReference type="GO" id="GO:0034039">
    <property type="term" value="F:8-oxo-7,8-dihydroguanine DNA N-glycosylase activity"/>
    <property type="evidence" value="ECO:0007669"/>
    <property type="project" value="TreeGrafter"/>
</dbReference>
<dbReference type="InterPro" id="IPR015797">
    <property type="entry name" value="NUDIX_hydrolase-like_dom_sf"/>
</dbReference>
<dbReference type="PANTHER" id="PTHR42944:SF1">
    <property type="entry name" value="ADENINE DNA GLYCOSYLASE"/>
    <property type="match status" value="1"/>
</dbReference>
<comment type="function">
    <text evidence="2">Adenine glycosylase active on G-A mispairs. MutY also corrects error-prone DNA synthesis past GO lesions which are due to the oxidatively damaged form of guanine: 7,8-dihydro-8-oxoguanine (8-oxo-dGTP).</text>
</comment>
<dbReference type="Gene3D" id="3.90.79.10">
    <property type="entry name" value="Nucleoside Triphosphate Pyrophosphohydrolase"/>
    <property type="match status" value="1"/>
</dbReference>
<keyword evidence="13 14" id="KW-0326">Glycosidase</keyword>
<dbReference type="InterPro" id="IPR011257">
    <property type="entry name" value="DNA_glycosylase"/>
</dbReference>
<dbReference type="EMBL" id="LR134523">
    <property type="protein sequence ID" value="VEJ36373.1"/>
    <property type="molecule type" value="Genomic_DNA"/>
</dbReference>
<evidence type="ECO:0000256" key="13">
    <source>
        <dbReference type="ARBA" id="ARBA00023295"/>
    </source>
</evidence>
<evidence type="ECO:0000256" key="12">
    <source>
        <dbReference type="ARBA" id="ARBA00023204"/>
    </source>
</evidence>
<evidence type="ECO:0000256" key="9">
    <source>
        <dbReference type="ARBA" id="ARBA00022801"/>
    </source>
</evidence>
<keyword evidence="17" id="KW-1185">Reference proteome</keyword>
<keyword evidence="8 14" id="KW-0227">DNA damage</keyword>
<dbReference type="GO" id="GO:0051539">
    <property type="term" value="F:4 iron, 4 sulfur cluster binding"/>
    <property type="evidence" value="ECO:0007669"/>
    <property type="project" value="UniProtKB-UniRule"/>
</dbReference>
<feature type="domain" description="HhH-GPD" evidence="15">
    <location>
        <begin position="35"/>
        <end position="183"/>
    </location>
</feature>
<dbReference type="CDD" id="cd00056">
    <property type="entry name" value="ENDO3c"/>
    <property type="match status" value="1"/>
</dbReference>
<dbReference type="Proteomes" id="UP000269544">
    <property type="component" value="Chromosome"/>
</dbReference>
<dbReference type="InterPro" id="IPR029119">
    <property type="entry name" value="MutY_C"/>
</dbReference>
<dbReference type="InterPro" id="IPR005760">
    <property type="entry name" value="A/G_AdeGlyc_MutY"/>
</dbReference>
<dbReference type="InterPro" id="IPR003265">
    <property type="entry name" value="HhH-GPD_domain"/>
</dbReference>
<dbReference type="RefSeq" id="WP_126466259.1">
    <property type="nucleotide sequence ID" value="NZ_LR134523.1"/>
</dbReference>
<dbReference type="SMART" id="SM00478">
    <property type="entry name" value="ENDO3c"/>
    <property type="match status" value="1"/>
</dbReference>
<dbReference type="PANTHER" id="PTHR42944">
    <property type="entry name" value="ADENINE DNA GLYCOSYLASE"/>
    <property type="match status" value="1"/>
</dbReference>